<feature type="compositionally biased region" description="Basic and acidic residues" evidence="6">
    <location>
        <begin position="580"/>
        <end position="590"/>
    </location>
</feature>
<dbReference type="Pfam" id="PF13890">
    <property type="entry name" value="Rab3-GTPase_cat"/>
    <property type="match status" value="1"/>
</dbReference>
<proteinExistence type="inferred from homology"/>
<evidence type="ECO:0000259" key="7">
    <source>
        <dbReference type="Pfam" id="PF13890"/>
    </source>
</evidence>
<feature type="region of interest" description="Disordered" evidence="6">
    <location>
        <begin position="547"/>
        <end position="608"/>
    </location>
</feature>
<evidence type="ECO:0000256" key="5">
    <source>
        <dbReference type="ARBA" id="ARBA00022490"/>
    </source>
</evidence>
<feature type="region of interest" description="Disordered" evidence="6">
    <location>
        <begin position="886"/>
        <end position="922"/>
    </location>
</feature>
<evidence type="ECO:0000256" key="3">
    <source>
        <dbReference type="ARBA" id="ARBA00015817"/>
    </source>
</evidence>
<dbReference type="EMBL" id="JALJOT010000005">
    <property type="protein sequence ID" value="KAK9915450.1"/>
    <property type="molecule type" value="Genomic_DNA"/>
</dbReference>
<evidence type="ECO:0000256" key="4">
    <source>
        <dbReference type="ARBA" id="ARBA00022468"/>
    </source>
</evidence>
<reference evidence="8 9" key="1">
    <citation type="journal article" date="2024" name="Nat. Commun.">
        <title>Phylogenomics reveals the evolutionary origins of lichenization in chlorophyte algae.</title>
        <authorList>
            <person name="Puginier C."/>
            <person name="Libourel C."/>
            <person name="Otte J."/>
            <person name="Skaloud P."/>
            <person name="Haon M."/>
            <person name="Grisel S."/>
            <person name="Petersen M."/>
            <person name="Berrin J.G."/>
            <person name="Delaux P.M."/>
            <person name="Dal Grande F."/>
            <person name="Keller J."/>
        </authorList>
    </citation>
    <scope>NUCLEOTIDE SEQUENCE [LARGE SCALE GENOMIC DNA]</scope>
    <source>
        <strain evidence="8 9">SAG 216-7</strain>
    </source>
</reference>
<comment type="similarity">
    <text evidence="2">Belongs to the Rab3-GAP catalytic subunit family.</text>
</comment>
<keyword evidence="5" id="KW-0963">Cytoplasm</keyword>
<dbReference type="InterPro" id="IPR045700">
    <property type="entry name" value="Rab3GAP1"/>
</dbReference>
<evidence type="ECO:0000256" key="1">
    <source>
        <dbReference type="ARBA" id="ARBA00004496"/>
    </source>
</evidence>
<accession>A0ABR2YUQ5</accession>
<comment type="subcellular location">
    <subcellularLocation>
        <location evidence="1">Cytoplasm</location>
    </subcellularLocation>
</comment>
<keyword evidence="9" id="KW-1185">Reference proteome</keyword>
<dbReference type="PANTHER" id="PTHR21422:SF9">
    <property type="entry name" value="RAB3 GTPASE-ACTIVATING PROTEIN CATALYTIC SUBUNIT"/>
    <property type="match status" value="1"/>
</dbReference>
<dbReference type="PANTHER" id="PTHR21422">
    <property type="entry name" value="RAB3 GTPASE-ACTIVATING PROTEIN CATALYTIC SUBUNIT"/>
    <property type="match status" value="1"/>
</dbReference>
<organism evidence="8 9">
    <name type="scientific">Coccomyxa subellipsoidea</name>
    <dbReference type="NCBI Taxonomy" id="248742"/>
    <lineage>
        <taxon>Eukaryota</taxon>
        <taxon>Viridiplantae</taxon>
        <taxon>Chlorophyta</taxon>
        <taxon>core chlorophytes</taxon>
        <taxon>Trebouxiophyceae</taxon>
        <taxon>Trebouxiophyceae incertae sedis</taxon>
        <taxon>Coccomyxaceae</taxon>
        <taxon>Coccomyxa</taxon>
    </lineage>
</organism>
<protein>
    <recommendedName>
        <fullName evidence="3">Rab3 GTPase-activating protein catalytic subunit</fullName>
    </recommendedName>
</protein>
<evidence type="ECO:0000313" key="9">
    <source>
        <dbReference type="Proteomes" id="UP001491310"/>
    </source>
</evidence>
<dbReference type="InterPro" id="IPR026147">
    <property type="entry name" value="Rab3GAP1_conserved"/>
</dbReference>
<comment type="caution">
    <text evidence="8">The sequence shown here is derived from an EMBL/GenBank/DDBJ whole genome shotgun (WGS) entry which is preliminary data.</text>
</comment>
<feature type="domain" description="Rab3GAP catalytic subunit conserved" evidence="7">
    <location>
        <begin position="653"/>
        <end position="709"/>
    </location>
</feature>
<evidence type="ECO:0000256" key="2">
    <source>
        <dbReference type="ARBA" id="ARBA00008856"/>
    </source>
</evidence>
<keyword evidence="4" id="KW-0343">GTPase activation</keyword>
<dbReference type="Proteomes" id="UP001491310">
    <property type="component" value="Unassembled WGS sequence"/>
</dbReference>
<feature type="compositionally biased region" description="Low complexity" evidence="6">
    <location>
        <begin position="547"/>
        <end position="556"/>
    </location>
</feature>
<name>A0ABR2YUQ5_9CHLO</name>
<sequence length="986" mass="105781">MVSDDEDFVDYTTVTPWERFVAVIERVLSCWITAGLEDLDKLPGSKLGIKEGVQEVHDRPHKLQAWFGEDAFLTLIPSSYSRRILNEQEGSTLRSALAVALASTGCPWPAFVPMHDPLRDAYWGVAATCQGSFAFLETDSVHISQPPPQLLRVDGLLSLFSQRLAAHAPLAASAAKAVVHDTSLASMALTAAGRPPAAYARHVAVSERRTYRVPLPLLEDGHSDDSSEPEADWREDWDADCSWRPWAVHPDPIGHLEIDFVWESISAAAAVHGHATKAGSASHWRLHVLDPAQAPSYGHRIFSLQSKEPKRIHLRLSKEQCQRSQGPGEYTPKDTSFAGMLRALAAGSKSARTAKSMGQLASEEWWGRQGTHVPAMPPSSVLQDVLRDLFQAPALPSSFTRTYLSAGGKKDAHEMDALPGSDALLVPGSAPASSLAARLALHVLVFQSARAVAVLWVRMVRELRFAHWEAQEQLPRMGRPKSHAAEAASGQQQNKRHWQTFKQWQGPEAPDLAAGLLHQKLQMLNCCTFLRRHPEAGFVIAPAVTRQQPAQTTAAASGQGIDRADAGAAGGSSNSGLAQEVRRLVRKSKDSGAAGPSEDAGDGGSAAASDTDYASCCDDLAAAADVDAAAEGFAEPMEVDADVLYPSFELRLPSPMTSDMVAEREAALAALGEAGVAAKARMRGSMLLQAMQAFKAALPGASPEDFLDWQTKVGACVGLPPDACATKEAVEEVWQRAQPMVAAEQRPLWSAELEGERALHWLETLQPECGWRQLLLAALNAAALLLSRCKGAALPAAAAILSRFWQHARSVLGQEDPSEAQLEQIIDSLAWAERVVVVAEALMARLPGRPSLAARLLDACLQPAAAASPQPALLVALMQRQLVSVGDEPESTSSQQESASEASSRAAPPRRRSSSVDEAGPEDWAAPLQTVRLLQCEFGAGNGRAAPAVNNGGASASGSRHEHVHQLYARVRPGELRIATVVLMES</sequence>
<gene>
    <name evidence="8" type="ORF">WJX75_009358</name>
</gene>
<feature type="compositionally biased region" description="Low complexity" evidence="6">
    <location>
        <begin position="891"/>
        <end position="907"/>
    </location>
</feature>
<evidence type="ECO:0000256" key="6">
    <source>
        <dbReference type="SAM" id="MobiDB-lite"/>
    </source>
</evidence>
<evidence type="ECO:0000313" key="8">
    <source>
        <dbReference type="EMBL" id="KAK9915450.1"/>
    </source>
</evidence>